<dbReference type="InterPro" id="IPR036188">
    <property type="entry name" value="FAD/NAD-bd_sf"/>
</dbReference>
<dbReference type="GO" id="GO:0050661">
    <property type="term" value="F:NADP binding"/>
    <property type="evidence" value="ECO:0007669"/>
    <property type="project" value="InterPro"/>
</dbReference>
<dbReference type="PRINTS" id="PR00368">
    <property type="entry name" value="FADPNR"/>
</dbReference>
<evidence type="ECO:0000313" key="6">
    <source>
        <dbReference type="Proteomes" id="UP000400924"/>
    </source>
</evidence>
<evidence type="ECO:0000313" key="5">
    <source>
        <dbReference type="EMBL" id="MPY59054.1"/>
    </source>
</evidence>
<name>A0A5N8XIH1_9ACTN</name>
<protein>
    <submittedName>
        <fullName evidence="5">NAD(P)/FAD-dependent oxidoreductase</fullName>
    </submittedName>
</protein>
<evidence type="ECO:0000256" key="1">
    <source>
        <dbReference type="ARBA" id="ARBA00010139"/>
    </source>
</evidence>
<keyword evidence="2" id="KW-0285">Flavoprotein</keyword>
<dbReference type="AlphaFoldDB" id="A0A5N8XIH1"/>
<dbReference type="Pfam" id="PF00743">
    <property type="entry name" value="FMO-like"/>
    <property type="match status" value="1"/>
</dbReference>
<dbReference type="OrthoDB" id="5168853at2"/>
<dbReference type="EMBL" id="VJZC01000117">
    <property type="protein sequence ID" value="MPY59054.1"/>
    <property type="molecule type" value="Genomic_DNA"/>
</dbReference>
<keyword evidence="3" id="KW-0274">FAD</keyword>
<dbReference type="PANTHER" id="PTHR42877">
    <property type="entry name" value="L-ORNITHINE N(5)-MONOOXYGENASE-RELATED"/>
    <property type="match status" value="1"/>
</dbReference>
<comment type="similarity">
    <text evidence="1">Belongs to the FAD-binding monooxygenase family.</text>
</comment>
<dbReference type="GO" id="GO:0004499">
    <property type="term" value="F:N,N-dimethylaniline monooxygenase activity"/>
    <property type="evidence" value="ECO:0007669"/>
    <property type="project" value="InterPro"/>
</dbReference>
<keyword evidence="6" id="KW-1185">Reference proteome</keyword>
<organism evidence="5 6">
    <name type="scientific">Streptomyces spongiae</name>
    <dbReference type="NCBI Taxonomy" id="565072"/>
    <lineage>
        <taxon>Bacteria</taxon>
        <taxon>Bacillati</taxon>
        <taxon>Actinomycetota</taxon>
        <taxon>Actinomycetes</taxon>
        <taxon>Kitasatosporales</taxon>
        <taxon>Streptomycetaceae</taxon>
        <taxon>Streptomyces</taxon>
    </lineage>
</organism>
<evidence type="ECO:0000256" key="3">
    <source>
        <dbReference type="ARBA" id="ARBA00022827"/>
    </source>
</evidence>
<keyword evidence="4" id="KW-0560">Oxidoreductase</keyword>
<dbReference type="Gene3D" id="3.50.50.60">
    <property type="entry name" value="FAD/NAD(P)-binding domain"/>
    <property type="match status" value="2"/>
</dbReference>
<dbReference type="PANTHER" id="PTHR42877:SF4">
    <property type="entry name" value="FAD_NAD(P)-BINDING DOMAIN-CONTAINING PROTEIN-RELATED"/>
    <property type="match status" value="1"/>
</dbReference>
<reference evidence="5 6" key="1">
    <citation type="submission" date="2019-07" db="EMBL/GenBank/DDBJ databases">
        <title>New species of Amycolatopsis and Streptomyces.</title>
        <authorList>
            <person name="Duangmal K."/>
            <person name="Teo W.F.A."/>
            <person name="Lipun K."/>
        </authorList>
    </citation>
    <scope>NUCLEOTIDE SEQUENCE [LARGE SCALE GENOMIC DNA]</scope>
    <source>
        <strain evidence="5 6">NBRC 106415</strain>
    </source>
</reference>
<dbReference type="Proteomes" id="UP000400924">
    <property type="component" value="Unassembled WGS sequence"/>
</dbReference>
<comment type="caution">
    <text evidence="5">The sequence shown here is derived from an EMBL/GenBank/DDBJ whole genome shotgun (WGS) entry which is preliminary data.</text>
</comment>
<dbReference type="PRINTS" id="PR00411">
    <property type="entry name" value="PNDRDTASEI"/>
</dbReference>
<accession>A0A5N8XIH1</accession>
<gene>
    <name evidence="5" type="ORF">FNH08_18325</name>
</gene>
<dbReference type="InterPro" id="IPR020946">
    <property type="entry name" value="Flavin_mOase-like"/>
</dbReference>
<dbReference type="GO" id="GO:0050660">
    <property type="term" value="F:flavin adenine dinucleotide binding"/>
    <property type="evidence" value="ECO:0007669"/>
    <property type="project" value="InterPro"/>
</dbReference>
<evidence type="ECO:0000256" key="2">
    <source>
        <dbReference type="ARBA" id="ARBA00022630"/>
    </source>
</evidence>
<dbReference type="InterPro" id="IPR051209">
    <property type="entry name" value="FAD-bind_Monooxygenase_sf"/>
</dbReference>
<evidence type="ECO:0000256" key="4">
    <source>
        <dbReference type="ARBA" id="ARBA00023002"/>
    </source>
</evidence>
<proteinExistence type="inferred from homology"/>
<sequence>MRLANIPVLLAVTFQLTGDRGWLSDRYRPTRSSGMDENVTGGLTEEIQEEVRRGAAAAITAWNAGTPAAVPRPAGDVLLELLTFVNGEDVPAEFEPMMAELLGHRPVSSGVPPPRPTRRTTVLVIGAGVAGLLSSLRLAEAGIDHTVVEKNQQVGGGWWENVYPGCGVDTPSFLYSFSFEPHRWSTFFGKRDEVHAYLEAFADRHDLRRDIVFGTEVTALDYAEADGGWTATLRAADGTVTTLRADAVISAVGVLNRPKVPDLPGMDDFRGEAFHSARWPEGIDLAGRRVAVVGSGASAMQIVPAVAGTPASLTVFQRSPQWIAPNADYFRPVDGGVHWLMENVPFYQRWYRAKLNWIFNDRVHPSLEIDPEWDTGGRSVNAVNDGHRRFYTRYIERQLRGRPDLLEKCLPDYPPFGKRMLLDNGWYAALRREDVGLVTEGVAAFTPTGLVDTGGDHHEADVVVLATGFESTRYLYPMRVRGRSGRLLSEVWGEHDARAYLGMTVPDFPNLFLLSGPNTGLGHGGSFFTIAEWQVRYVVEALGLLRATGSRTMECRADVCESYNEAVDAAHAKLVWVHPKMTNWYRNAAGRVVAASPWRIVDYFTMTRHVDPADFVWSEDHASGGE</sequence>
<dbReference type="SUPFAM" id="SSF51905">
    <property type="entry name" value="FAD/NAD(P)-binding domain"/>
    <property type="match status" value="2"/>
</dbReference>